<feature type="transmembrane region" description="Helical" evidence="2">
    <location>
        <begin position="668"/>
        <end position="685"/>
    </location>
</feature>
<organism evidence="3 4">
    <name type="scientific">Colletotrichum karsti</name>
    <dbReference type="NCBI Taxonomy" id="1095194"/>
    <lineage>
        <taxon>Eukaryota</taxon>
        <taxon>Fungi</taxon>
        <taxon>Dikarya</taxon>
        <taxon>Ascomycota</taxon>
        <taxon>Pezizomycotina</taxon>
        <taxon>Sordariomycetes</taxon>
        <taxon>Hypocreomycetidae</taxon>
        <taxon>Glomerellales</taxon>
        <taxon>Glomerellaceae</taxon>
        <taxon>Colletotrichum</taxon>
        <taxon>Colletotrichum boninense species complex</taxon>
    </lineage>
</organism>
<keyword evidence="2" id="KW-0472">Membrane</keyword>
<dbReference type="AlphaFoldDB" id="A0A9P6LI88"/>
<protein>
    <submittedName>
        <fullName evidence="3">Uncharacterized protein</fullName>
    </submittedName>
</protein>
<evidence type="ECO:0000256" key="2">
    <source>
        <dbReference type="SAM" id="Phobius"/>
    </source>
</evidence>
<reference evidence="3" key="2">
    <citation type="submission" date="2020-11" db="EMBL/GenBank/DDBJ databases">
        <title>Whole genome sequencing of Colletotrichum sp.</title>
        <authorList>
            <person name="Li H."/>
        </authorList>
    </citation>
    <scope>NUCLEOTIDE SEQUENCE</scope>
    <source>
        <strain evidence="3">CkLH20</strain>
    </source>
</reference>
<feature type="transmembrane region" description="Helical" evidence="2">
    <location>
        <begin position="732"/>
        <end position="758"/>
    </location>
</feature>
<dbReference type="Proteomes" id="UP000781932">
    <property type="component" value="Unassembled WGS sequence"/>
</dbReference>
<feature type="transmembrane region" description="Helical" evidence="2">
    <location>
        <begin position="197"/>
        <end position="220"/>
    </location>
</feature>
<dbReference type="InterPro" id="IPR021840">
    <property type="entry name" value="DUF3433"/>
</dbReference>
<comment type="caution">
    <text evidence="3">The sequence shown here is derived from an EMBL/GenBank/DDBJ whole genome shotgun (WGS) entry which is preliminary data.</text>
</comment>
<dbReference type="GeneID" id="62164949"/>
<keyword evidence="4" id="KW-1185">Reference proteome</keyword>
<dbReference type="Pfam" id="PF11915">
    <property type="entry name" value="DUF3433"/>
    <property type="match status" value="2"/>
</dbReference>
<feature type="compositionally biased region" description="Polar residues" evidence="1">
    <location>
        <begin position="37"/>
        <end position="60"/>
    </location>
</feature>
<feature type="transmembrane region" description="Helical" evidence="2">
    <location>
        <begin position="131"/>
        <end position="149"/>
    </location>
</feature>
<evidence type="ECO:0000313" key="4">
    <source>
        <dbReference type="Proteomes" id="UP000781932"/>
    </source>
</evidence>
<dbReference type="RefSeq" id="XP_038742808.1">
    <property type="nucleotide sequence ID" value="XM_038891875.1"/>
</dbReference>
<dbReference type="EMBL" id="JAATWM020000032">
    <property type="protein sequence ID" value="KAF9873347.1"/>
    <property type="molecule type" value="Genomic_DNA"/>
</dbReference>
<sequence length="1264" mass="140203">MGLQTKSSSRSCGRLLNLPDHNHNHNDVNENDGNHDSNQIGNPFRNQISNRTENKTTNRVRPNLNLKLNAGSDSEKGAEQPNVIWKPRWLQSFVLGTFAVFFLLMVAALILMLRYSNIHTGLVETHANTAYLWRIGPTAVLTLLTIFWARVNLQAMRYMPWIALRQKQPFGKDGFGLDYTSMWSGVVLIQSLQNKHYLVFLTTVVSVILKLQIIMAPGLYSLVATGIPKNTTVEVFDSFNVNYLAGNTLETGAYYDARAVHDLDMFYPFGVSKLAAYQTFRQTGGPTRGSSSNPVTALVDGFFSDIQCLKLQTHSVTDTRYGEDENGDVVTTVDVNLQFEGCQEVIPITNYDVPQPSIHSAHSWEIFGTVNETLAPQRPCPNLPQQNPQFLYWVGRFERSATNSSRMYIEEGAAVLCAPTAWLSKVKVVDDGINPQVTVMPGEEKTPVAVNTWKLLNNTIPPSYGGNFVSGTNESNTQGPVKADQMFWGQNPDLADTSLFTTDGLYDSVKNLTESLGPFLGHYFVRRKDNADAPGATSRDTDKLVVNYWICVIMTALFGVNTFIAFFVVVRYRRRTAVWHQDPASVLGNMIVFRDHPGLVESVLDSSIVDISSAWSRSNFNPTVLKAWARISCGLFTACLAAGLVYTLRRSESSDGFVDVNDEENWHLLWTSLPALVGLGVYCYVSSCDWAYRALATVFSLSTRPCGTKEIHDSLLDMLGVNAFGHSIRRKIWAVSFAQLLAIMCGFLTTVITILFSVETVPEQSMRRLSQQTWFGTQSGGGGDTTQYSVTRTTLGNLAQQYEANITYPQNTYDSLVFPALGGFEDIDHAANKSLRFTIAAAQPQASCSKLPDDQYSVSIQEAKLNSKKIYEATFYEPFTCSDTKQTRTNMTRTFKSTASASIVGEAYFGGVLGSPENFRDTIGPCNLRSQANFEDKEFFPTRTKTYIWGKLSVAQKGFEYLSVWKCNYTIAKVDTEVNMINVDGDFVVDVENPPKPDSATLGVWDPAINLPRESGQTPVGLIQDPYPDVEIQDSWAGEMDNEFKALLTATDRPIPLSALGSSTWDERILHQLTSKYEFLQAQLLNVEGRLGLYQDSISTKAPGSLPAVDAEVTDKGRRRLKQNVVVTYIVVAILLAVSIINLLTVIVGSRSHVLSMNTRGLAPKGFNSIESMVGLLRGSNAVEHLPAGTELLSEPELYGQMSNLNFQLGWFQRRDGMRIYTVGVLGDDGFEFKFSKQAFNSGLERVRQATYDTFASAYGGKKA</sequence>
<feature type="transmembrane region" description="Helical" evidence="2">
    <location>
        <begin position="546"/>
        <end position="570"/>
    </location>
</feature>
<feature type="region of interest" description="Disordered" evidence="1">
    <location>
        <begin position="1"/>
        <end position="78"/>
    </location>
</feature>
<feature type="transmembrane region" description="Helical" evidence="2">
    <location>
        <begin position="93"/>
        <end position="111"/>
    </location>
</feature>
<evidence type="ECO:0000256" key="1">
    <source>
        <dbReference type="SAM" id="MobiDB-lite"/>
    </source>
</evidence>
<gene>
    <name evidence="3" type="ORF">CkaCkLH20_09160</name>
</gene>
<feature type="transmembrane region" description="Helical" evidence="2">
    <location>
        <begin position="1126"/>
        <end position="1148"/>
    </location>
</feature>
<feature type="compositionally biased region" description="Basic and acidic residues" evidence="1">
    <location>
        <begin position="20"/>
        <end position="35"/>
    </location>
</feature>
<keyword evidence="2" id="KW-1133">Transmembrane helix</keyword>
<evidence type="ECO:0000313" key="3">
    <source>
        <dbReference type="EMBL" id="KAF9873347.1"/>
    </source>
</evidence>
<keyword evidence="2" id="KW-0812">Transmembrane</keyword>
<proteinExistence type="predicted"/>
<feature type="transmembrane region" description="Helical" evidence="2">
    <location>
        <begin position="627"/>
        <end position="648"/>
    </location>
</feature>
<reference evidence="3" key="1">
    <citation type="submission" date="2020-03" db="EMBL/GenBank/DDBJ databases">
        <authorList>
            <person name="He L."/>
        </authorList>
    </citation>
    <scope>NUCLEOTIDE SEQUENCE</scope>
    <source>
        <strain evidence="3">CkLH20</strain>
    </source>
</reference>
<feature type="compositionally biased region" description="Polar residues" evidence="1">
    <location>
        <begin position="1"/>
        <end position="11"/>
    </location>
</feature>
<dbReference type="OrthoDB" id="5332281at2759"/>
<name>A0A9P6LI88_9PEZI</name>
<dbReference type="PANTHER" id="PTHR37544">
    <property type="entry name" value="SPRAY-RELATED"/>
    <property type="match status" value="1"/>
</dbReference>
<accession>A0A9P6LI88</accession>